<name>A0A8B7PAZ7_HYAAZ</name>
<dbReference type="RefSeq" id="XP_018023334.1">
    <property type="nucleotide sequence ID" value="XM_018167845.2"/>
</dbReference>
<keyword evidence="2" id="KW-1185">Reference proteome</keyword>
<evidence type="ECO:0000313" key="3">
    <source>
        <dbReference type="RefSeq" id="XP_018023334.1"/>
    </source>
</evidence>
<dbReference type="GeneID" id="108679251"/>
<gene>
    <name evidence="3" type="primary">LOC108679251</name>
</gene>
<dbReference type="AlphaFoldDB" id="A0A8B7PAZ7"/>
<sequence length="131" mass="14853">MSSYVKHRQCFTTLLIISAILVMGNITKLNASPTERQLYYEVIKPAVSLDTGPGNMQQNMYDVPRKRAAIAFDKLMYALKKALDSPGQDRPMALRGPPGNRNFLSTGVDRRGQPTDNRLYWRCYFNAVSCF</sequence>
<dbReference type="OrthoDB" id="7464898at2759"/>
<accession>A0A8B7PAZ7</accession>
<evidence type="ECO:0000313" key="2">
    <source>
        <dbReference type="Proteomes" id="UP000694843"/>
    </source>
</evidence>
<organism evidence="2 3">
    <name type="scientific">Hyalella azteca</name>
    <name type="common">Amphipod</name>
    <dbReference type="NCBI Taxonomy" id="294128"/>
    <lineage>
        <taxon>Eukaryota</taxon>
        <taxon>Metazoa</taxon>
        <taxon>Ecdysozoa</taxon>
        <taxon>Arthropoda</taxon>
        <taxon>Crustacea</taxon>
        <taxon>Multicrustacea</taxon>
        <taxon>Malacostraca</taxon>
        <taxon>Eumalacostraca</taxon>
        <taxon>Peracarida</taxon>
        <taxon>Amphipoda</taxon>
        <taxon>Senticaudata</taxon>
        <taxon>Talitrida</taxon>
        <taxon>Talitroidea</taxon>
        <taxon>Hyalellidae</taxon>
        <taxon>Hyalella</taxon>
    </lineage>
</organism>
<reference evidence="3" key="1">
    <citation type="submission" date="2025-08" db="UniProtKB">
        <authorList>
            <consortium name="RefSeq"/>
        </authorList>
    </citation>
    <scope>IDENTIFICATION</scope>
    <source>
        <tissue evidence="3">Whole organism</tissue>
    </source>
</reference>
<dbReference type="CTD" id="34538"/>
<evidence type="ECO:0000256" key="1">
    <source>
        <dbReference type="SAM" id="MobiDB-lite"/>
    </source>
</evidence>
<proteinExistence type="predicted"/>
<dbReference type="Proteomes" id="UP000694843">
    <property type="component" value="Unplaced"/>
</dbReference>
<dbReference type="KEGG" id="hazt:108679251"/>
<protein>
    <submittedName>
        <fullName evidence="3">Uncharacterized protein LOC108679251</fullName>
    </submittedName>
</protein>
<feature type="region of interest" description="Disordered" evidence="1">
    <location>
        <begin position="88"/>
        <end position="109"/>
    </location>
</feature>